<reference evidence="2" key="1">
    <citation type="submission" date="2022-11" db="UniProtKB">
        <authorList>
            <consortium name="WormBaseParasite"/>
        </authorList>
    </citation>
    <scope>IDENTIFICATION</scope>
</reference>
<accession>A0AC34FKJ5</accession>
<dbReference type="Proteomes" id="UP000887579">
    <property type="component" value="Unplaced"/>
</dbReference>
<dbReference type="WBParaSite" id="ES5_v2.g17859.t1">
    <property type="protein sequence ID" value="ES5_v2.g17859.t1"/>
    <property type="gene ID" value="ES5_v2.g17859"/>
</dbReference>
<name>A0AC34FKJ5_9BILA</name>
<protein>
    <submittedName>
        <fullName evidence="2">Uncharacterized protein</fullName>
    </submittedName>
</protein>
<evidence type="ECO:0000313" key="2">
    <source>
        <dbReference type="WBParaSite" id="ES5_v2.g17859.t1"/>
    </source>
</evidence>
<sequence length="230" mass="26916">MASKHLIKQKLESCIPRPLVIDAVSIFKSYKKDFVGIEHDRWSNPDSVKALNKIALIVPLSVNHFIYKKHLINTALRNGGLVISNDSFTDVYDTMSVSKNIVVSFSIDYIPMKPEYFTFAFQVGIQVVFHLDGRDWLLFYNASGDFHDYCLAYKSRHSPLKVAHFWDKASKWLVYYNFKIYQHFNVQRQNYMALKNDVPLPKTFQAFYKAVTKKLTIFNTVMEEEEHVRE</sequence>
<proteinExistence type="predicted"/>
<organism evidence="1 2">
    <name type="scientific">Panagrolaimus sp. ES5</name>
    <dbReference type="NCBI Taxonomy" id="591445"/>
    <lineage>
        <taxon>Eukaryota</taxon>
        <taxon>Metazoa</taxon>
        <taxon>Ecdysozoa</taxon>
        <taxon>Nematoda</taxon>
        <taxon>Chromadorea</taxon>
        <taxon>Rhabditida</taxon>
        <taxon>Tylenchina</taxon>
        <taxon>Panagrolaimomorpha</taxon>
        <taxon>Panagrolaimoidea</taxon>
        <taxon>Panagrolaimidae</taxon>
        <taxon>Panagrolaimus</taxon>
    </lineage>
</organism>
<evidence type="ECO:0000313" key="1">
    <source>
        <dbReference type="Proteomes" id="UP000887579"/>
    </source>
</evidence>